<keyword evidence="2" id="KW-1185">Reference proteome</keyword>
<organism evidence="1 2">
    <name type="scientific">Kaistia soli DSM 19436</name>
    <dbReference type="NCBI Taxonomy" id="1122133"/>
    <lineage>
        <taxon>Bacteria</taxon>
        <taxon>Pseudomonadati</taxon>
        <taxon>Pseudomonadota</taxon>
        <taxon>Alphaproteobacteria</taxon>
        <taxon>Hyphomicrobiales</taxon>
        <taxon>Kaistiaceae</taxon>
        <taxon>Kaistia</taxon>
    </lineage>
</organism>
<reference evidence="1 2" key="1">
    <citation type="submission" date="2016-11" db="EMBL/GenBank/DDBJ databases">
        <authorList>
            <person name="Jaros S."/>
            <person name="Januszkiewicz K."/>
            <person name="Wedrychowicz H."/>
        </authorList>
    </citation>
    <scope>NUCLEOTIDE SEQUENCE [LARGE SCALE GENOMIC DNA]</scope>
    <source>
        <strain evidence="1 2">DSM 19436</strain>
    </source>
</reference>
<gene>
    <name evidence="1" type="ORF">SAMN02745157_1498</name>
</gene>
<dbReference type="OrthoDB" id="7220345at2"/>
<dbReference type="EMBL" id="FQUP01000001">
    <property type="protein sequence ID" value="SHF04090.1"/>
    <property type="molecule type" value="Genomic_DNA"/>
</dbReference>
<evidence type="ECO:0008006" key="3">
    <source>
        <dbReference type="Google" id="ProtNLM"/>
    </source>
</evidence>
<accession>A0A1M4YEB5</accession>
<dbReference type="Proteomes" id="UP000184485">
    <property type="component" value="Unassembled WGS sequence"/>
</dbReference>
<proteinExistence type="predicted"/>
<protein>
    <recommendedName>
        <fullName evidence="3">Transcriptional regulator, AlpA family</fullName>
    </recommendedName>
</protein>
<dbReference type="STRING" id="1122133.SAMN02745157_1498"/>
<name>A0A1M4YEB5_9HYPH</name>
<sequence>MAQAKDVLPRSLAPRGLNRAEAAAYVGVSPTLFDEMVKDGRMPGPKRVNARTIWDLRRLDQCFDALPDENARDDPWGSVRA</sequence>
<evidence type="ECO:0000313" key="1">
    <source>
        <dbReference type="EMBL" id="SHF04090.1"/>
    </source>
</evidence>
<evidence type="ECO:0000313" key="2">
    <source>
        <dbReference type="Proteomes" id="UP000184485"/>
    </source>
</evidence>
<dbReference type="AlphaFoldDB" id="A0A1M4YEB5"/>